<dbReference type="PROSITE" id="PS50157">
    <property type="entry name" value="ZINC_FINGER_C2H2_2"/>
    <property type="match status" value="9"/>
</dbReference>
<feature type="compositionally biased region" description="Basic residues" evidence="8">
    <location>
        <begin position="1038"/>
        <end position="1054"/>
    </location>
</feature>
<keyword evidence="6" id="KW-0539">Nucleus</keyword>
<dbReference type="GO" id="GO:0008270">
    <property type="term" value="F:zinc ion binding"/>
    <property type="evidence" value="ECO:0007669"/>
    <property type="project" value="UniProtKB-KW"/>
</dbReference>
<dbReference type="Proteomes" id="UP001487740">
    <property type="component" value="Unassembled WGS sequence"/>
</dbReference>
<feature type="compositionally biased region" description="Basic and acidic residues" evidence="8">
    <location>
        <begin position="1397"/>
        <end position="1416"/>
    </location>
</feature>
<evidence type="ECO:0000259" key="9">
    <source>
        <dbReference type="PROSITE" id="PS50157"/>
    </source>
</evidence>
<evidence type="ECO:0000256" key="3">
    <source>
        <dbReference type="ARBA" id="ARBA00022737"/>
    </source>
</evidence>
<dbReference type="Gene3D" id="3.30.160.60">
    <property type="entry name" value="Classic Zinc Finger"/>
    <property type="match status" value="7"/>
</dbReference>
<keyword evidence="11" id="KW-1185">Reference proteome</keyword>
<evidence type="ECO:0000256" key="4">
    <source>
        <dbReference type="ARBA" id="ARBA00022771"/>
    </source>
</evidence>
<feature type="compositionally biased region" description="Basic and acidic residues" evidence="8">
    <location>
        <begin position="440"/>
        <end position="458"/>
    </location>
</feature>
<keyword evidence="2" id="KW-0479">Metal-binding</keyword>
<evidence type="ECO:0000256" key="2">
    <source>
        <dbReference type="ARBA" id="ARBA00022723"/>
    </source>
</evidence>
<sequence>MKGECDGRELTPGAPVSVGPGGMSGHNGEGGTGIKGEQDSATRSLQVPAVVGGTQGNGTRGFSVAELTKVEDVSPARGGLQIPSVKGGAIGSVRVPSFKREGHEKGPGREDEPCIQEGKEKLTIGRIKIPIFRKDGWDLSRSSSFKRASHNITSGSLQVPSVEGENQRSDTRTFSAARGDSHIIATRFGAAVPGSVMDAKRESQNSGAEVPNMAATKRVSQDGMSLEVPSEVGIKKLKKDSALGIPDVTTGRKVSEGNITDLVNTLASKRLSQDGATGLPGRIDIKRIRQDSLTETTGVTSMPRESHNSVLEPVNYALLKTPSQSVTTRTGDEGACEPEPHERALLSVKAAPAKTMSQSVGTHDLQAETVKRDSAVSQTEPAVKGGSDGNTVSLPLSTVRQDKDSRETEDNPPVPPMKKEICETAGKDEESSRVPGIKQESQDKGEGQDKGADTEKVAEPQQCPENSEGKQEDVMKEEDKKIAKECQGEGDEGKLEVSGSSCSPRVKPEMVSIETQCDDTTMVADKAIKDEYAFLSEDSGEPGECLGGCEPGKKPHKCCQCDTSFRTPYELSRHGRVHSGERPYQCRLCHRCFKRKDHVEVHTRRHVEDRRHACNDCGVCFVTSSCLLRHQRRTHQVPGTKRPGEGENGEGEGEAGETKGEGKDQTSSKDAQKNGRRNKKNKPDSTYRPGGKTVCIIKKRNLRQRSYSFVELEDDVECFESDEEDRIPFLKVQEQQRVEEHDESGSQSSQLEHSLFPPSLFNPEANLSHLLLLGEVSRLLSHSLIPGGPMEGSATPASVGTQPGRTTGPPQDADGDSDDSDCEPPLVACDVTFTEAEGEVFVSLPDDDSAASQPEEVTAQDEQDKASPQVGSSQAAAKTGPCHTPVKAESGKPSPPMTPTKEGTLVTQPGSKPHCMPPTPGRTAPTSPVSNKGGGTGFAAMGEPRTAWVVPANNPKGKNTCDACRRRNEANRLAQMEKERQALAAQAALKQKQDAQTKPGNTPERNVKKEEVKPADKPVVTPPPKPPVCKPQECKPAVNRRGRKAATTKKRRPGKAGGGGGGGGEGNGAAAMPQRPHKCHLCPFNFRSATELKRHASTHSGERPFLCELCGAGFMRKCHLQLHVRRHSGERRHACQECRMRFFTPSDLARHQAIHQAGDKPLECHLCHLTFRRAFHLERHIRRHNEAAPFACKLCGAFFSSAAALRSHDKHHRTPGPHACPDCTAAFTTATALSRHRRVHSARHHRLLRAIERHATAKSSYECVSSEESPLSLVIRKVSATVVTPGEAGKDMPADAPDLADHDKEEKENKDNITSGLSSTDKETEGKVEGREMDVSTLPTNKETEEGGKTASSLSATDNETKGEVEGSEEITSTPSAPDKTKEDREENITSSPSISEKIKDDREKSISSTGREKQGSEASALTISTDKVTEKNGNITSSPSMTENVKGMKMEGRESTMPMHISVGKEAESKEVSSSGCMVEESAADIHDSHGAINLSSSTKAGKDMASHNEAPIFQRINSTRETGNQSVSREAEIVQKSGSKSGAVASEELNGKPELGVSLMSKERKEAQSRTSCSLLLPTSREMEAVKEEIHCRSTYHLATPSGGQEAALDGAPGYPGEQGSSRGSGEEGGQQGGVRDGVATTS</sequence>
<feature type="region of interest" description="Disordered" evidence="8">
    <location>
        <begin position="486"/>
        <end position="505"/>
    </location>
</feature>
<feature type="compositionally biased region" description="Polar residues" evidence="8">
    <location>
        <begin position="795"/>
        <end position="809"/>
    </location>
</feature>
<evidence type="ECO:0000256" key="7">
    <source>
        <dbReference type="PROSITE-ProRule" id="PRU00042"/>
    </source>
</evidence>
<feature type="domain" description="C2H2-type" evidence="9">
    <location>
        <begin position="612"/>
        <end position="635"/>
    </location>
</feature>
<evidence type="ECO:0000256" key="5">
    <source>
        <dbReference type="ARBA" id="ARBA00022833"/>
    </source>
</evidence>
<feature type="domain" description="C2H2-type" evidence="9">
    <location>
        <begin position="556"/>
        <end position="583"/>
    </location>
</feature>
<feature type="domain" description="C2H2-type" evidence="9">
    <location>
        <begin position="1218"/>
        <end position="1245"/>
    </location>
</feature>
<feature type="compositionally biased region" description="Acidic residues" evidence="8">
    <location>
        <begin position="813"/>
        <end position="822"/>
    </location>
</feature>
<evidence type="ECO:0000256" key="8">
    <source>
        <dbReference type="SAM" id="MobiDB-lite"/>
    </source>
</evidence>
<reference evidence="10 11" key="1">
    <citation type="submission" date="2023-03" db="EMBL/GenBank/DDBJ databases">
        <title>High-quality genome of Scylla paramamosain provides insights in environmental adaptation.</title>
        <authorList>
            <person name="Zhang L."/>
        </authorList>
    </citation>
    <scope>NUCLEOTIDE SEQUENCE [LARGE SCALE GENOMIC DNA]</scope>
    <source>
        <strain evidence="10">LZ_2023a</strain>
        <tissue evidence="10">Muscle</tissue>
    </source>
</reference>
<feature type="region of interest" description="Disordered" evidence="8">
    <location>
        <begin position="845"/>
        <end position="1073"/>
    </location>
</feature>
<feature type="compositionally biased region" description="Gly residues" evidence="8">
    <location>
        <begin position="1055"/>
        <end position="1067"/>
    </location>
</feature>
<feature type="compositionally biased region" description="Basic and acidic residues" evidence="8">
    <location>
        <begin position="1288"/>
        <end position="1311"/>
    </location>
</feature>
<feature type="region of interest" description="Disordered" evidence="8">
    <location>
        <begin position="352"/>
        <end position="480"/>
    </location>
</feature>
<feature type="domain" description="C2H2-type" evidence="9">
    <location>
        <begin position="1162"/>
        <end position="1189"/>
    </location>
</feature>
<feature type="compositionally biased region" description="Polar residues" evidence="8">
    <location>
        <begin position="389"/>
        <end position="399"/>
    </location>
</feature>
<evidence type="ECO:0000256" key="1">
    <source>
        <dbReference type="ARBA" id="ARBA00004123"/>
    </source>
</evidence>
<keyword evidence="4 7" id="KW-0863">Zinc-finger</keyword>
<feature type="domain" description="C2H2-type" evidence="9">
    <location>
        <begin position="1190"/>
        <end position="1217"/>
    </location>
</feature>
<evidence type="ECO:0000313" key="11">
    <source>
        <dbReference type="Proteomes" id="UP001487740"/>
    </source>
</evidence>
<keyword evidence="3" id="KW-0677">Repeat</keyword>
<feature type="domain" description="C2H2-type" evidence="9">
    <location>
        <begin position="1133"/>
        <end position="1161"/>
    </location>
</feature>
<feature type="region of interest" description="Disordered" evidence="8">
    <location>
        <begin position="736"/>
        <end position="757"/>
    </location>
</feature>
<feature type="compositionally biased region" description="Gly residues" evidence="8">
    <location>
        <begin position="19"/>
        <end position="34"/>
    </location>
</feature>
<name>A0AAW0UMA4_SCYPA</name>
<dbReference type="GO" id="GO:0000981">
    <property type="term" value="F:DNA-binding transcription factor activity, RNA polymerase II-specific"/>
    <property type="evidence" value="ECO:0007669"/>
    <property type="project" value="TreeGrafter"/>
</dbReference>
<accession>A0AAW0UMA4</accession>
<dbReference type="PANTHER" id="PTHR24394">
    <property type="entry name" value="ZINC FINGER PROTEIN"/>
    <property type="match status" value="1"/>
</dbReference>
<dbReference type="SUPFAM" id="SSF57667">
    <property type="entry name" value="beta-beta-alpha zinc fingers"/>
    <property type="match status" value="6"/>
</dbReference>
<comment type="subcellular location">
    <subcellularLocation>
        <location evidence="1">Nucleus</location>
    </subcellularLocation>
</comment>
<organism evidence="10 11">
    <name type="scientific">Scylla paramamosain</name>
    <name type="common">Mud crab</name>
    <dbReference type="NCBI Taxonomy" id="85552"/>
    <lineage>
        <taxon>Eukaryota</taxon>
        <taxon>Metazoa</taxon>
        <taxon>Ecdysozoa</taxon>
        <taxon>Arthropoda</taxon>
        <taxon>Crustacea</taxon>
        <taxon>Multicrustacea</taxon>
        <taxon>Malacostraca</taxon>
        <taxon>Eumalacostraca</taxon>
        <taxon>Eucarida</taxon>
        <taxon>Decapoda</taxon>
        <taxon>Pleocyemata</taxon>
        <taxon>Brachyura</taxon>
        <taxon>Eubrachyura</taxon>
        <taxon>Portunoidea</taxon>
        <taxon>Portunidae</taxon>
        <taxon>Portuninae</taxon>
        <taxon>Scylla</taxon>
    </lineage>
</organism>
<feature type="domain" description="C2H2-type" evidence="9">
    <location>
        <begin position="584"/>
        <end position="611"/>
    </location>
</feature>
<dbReference type="EMBL" id="JARAKH010000009">
    <property type="protein sequence ID" value="KAK8400850.1"/>
    <property type="molecule type" value="Genomic_DNA"/>
</dbReference>
<feature type="compositionally biased region" description="Pro residues" evidence="8">
    <location>
        <begin position="1020"/>
        <end position="1029"/>
    </location>
</feature>
<feature type="compositionally biased region" description="Basic and acidic residues" evidence="8">
    <location>
        <begin position="417"/>
        <end position="432"/>
    </location>
</feature>
<evidence type="ECO:0000256" key="6">
    <source>
        <dbReference type="ARBA" id="ARBA00023242"/>
    </source>
</evidence>
<proteinExistence type="predicted"/>
<feature type="compositionally biased region" description="Basic and acidic residues" evidence="8">
    <location>
        <begin position="963"/>
        <end position="981"/>
    </location>
</feature>
<dbReference type="GO" id="GO:0005634">
    <property type="term" value="C:nucleus"/>
    <property type="evidence" value="ECO:0007669"/>
    <property type="project" value="UniProtKB-SubCell"/>
</dbReference>
<feature type="region of interest" description="Disordered" evidence="8">
    <location>
        <begin position="632"/>
        <end position="691"/>
    </location>
</feature>
<dbReference type="Pfam" id="PF00096">
    <property type="entry name" value="zf-C2H2"/>
    <property type="match status" value="4"/>
</dbReference>
<feature type="domain" description="C2H2-type" evidence="9">
    <location>
        <begin position="1105"/>
        <end position="1132"/>
    </location>
</feature>
<evidence type="ECO:0000313" key="10">
    <source>
        <dbReference type="EMBL" id="KAK8400850.1"/>
    </source>
</evidence>
<protein>
    <recommendedName>
        <fullName evidence="9">C2H2-type domain-containing protein</fullName>
    </recommendedName>
</protein>
<feature type="compositionally biased region" description="Polar residues" evidence="8">
    <location>
        <begin position="1417"/>
        <end position="1444"/>
    </location>
</feature>
<feature type="compositionally biased region" description="Basic and acidic residues" evidence="8">
    <location>
        <begin position="1320"/>
        <end position="1334"/>
    </location>
</feature>
<feature type="compositionally biased region" description="Basic and acidic residues" evidence="8">
    <location>
        <begin position="1005"/>
        <end position="1016"/>
    </location>
</feature>
<feature type="compositionally biased region" description="Basic and acidic residues" evidence="8">
    <location>
        <begin position="400"/>
        <end position="409"/>
    </location>
</feature>
<comment type="caution">
    <text evidence="10">The sequence shown here is derived from an EMBL/GenBank/DDBJ whole genome shotgun (WGS) entry which is preliminary data.</text>
</comment>
<dbReference type="FunFam" id="3.30.160.60:FF:000100">
    <property type="entry name" value="Zinc finger 45-like"/>
    <property type="match status" value="2"/>
</dbReference>
<dbReference type="SMART" id="SM00355">
    <property type="entry name" value="ZnF_C2H2"/>
    <property type="match status" value="9"/>
</dbReference>
<feature type="compositionally biased region" description="Basic and acidic residues" evidence="8">
    <location>
        <begin position="656"/>
        <end position="673"/>
    </location>
</feature>
<feature type="compositionally biased region" description="Basic and acidic residues" evidence="8">
    <location>
        <begin position="467"/>
        <end position="480"/>
    </location>
</feature>
<feature type="compositionally biased region" description="Polar residues" evidence="8">
    <location>
        <begin position="1517"/>
        <end position="1530"/>
    </location>
</feature>
<feature type="compositionally biased region" description="Gly residues" evidence="8">
    <location>
        <begin position="1629"/>
        <end position="1638"/>
    </location>
</feature>
<dbReference type="PANTHER" id="PTHR24394:SF29">
    <property type="entry name" value="MYONEURIN"/>
    <property type="match status" value="1"/>
</dbReference>
<feature type="region of interest" description="Disordered" evidence="8">
    <location>
        <begin position="1285"/>
        <end position="1446"/>
    </location>
</feature>
<feature type="domain" description="C2H2-type" evidence="9">
    <location>
        <begin position="1077"/>
        <end position="1104"/>
    </location>
</feature>
<feature type="compositionally biased region" description="Basic and acidic residues" evidence="8">
    <location>
        <begin position="365"/>
        <end position="374"/>
    </location>
</feature>
<feature type="region of interest" description="Disordered" evidence="8">
    <location>
        <begin position="1489"/>
        <end position="1557"/>
    </location>
</feature>
<gene>
    <name evidence="10" type="ORF">O3P69_002540</name>
</gene>
<feature type="region of interest" description="Disordered" evidence="8">
    <location>
        <begin position="1"/>
        <end position="44"/>
    </location>
</feature>
<feature type="compositionally biased region" description="Basic and acidic residues" evidence="8">
    <location>
        <begin position="1379"/>
        <end position="1388"/>
    </location>
</feature>
<feature type="compositionally biased region" description="Basic and acidic residues" evidence="8">
    <location>
        <begin position="486"/>
        <end position="495"/>
    </location>
</feature>
<keyword evidence="5" id="KW-0862">Zinc</keyword>
<feature type="compositionally biased region" description="Low complexity" evidence="8">
    <location>
        <begin position="982"/>
        <end position="996"/>
    </location>
</feature>
<dbReference type="InterPro" id="IPR036236">
    <property type="entry name" value="Znf_C2H2_sf"/>
</dbReference>
<feature type="region of interest" description="Disordered" evidence="8">
    <location>
        <begin position="1601"/>
        <end position="1645"/>
    </location>
</feature>
<dbReference type="PROSITE" id="PS00028">
    <property type="entry name" value="ZINC_FINGER_C2H2_1"/>
    <property type="match status" value="9"/>
</dbReference>
<dbReference type="InterPro" id="IPR013087">
    <property type="entry name" value="Znf_C2H2_type"/>
</dbReference>
<feature type="region of interest" description="Disordered" evidence="8">
    <location>
        <begin position="787"/>
        <end position="825"/>
    </location>
</feature>